<dbReference type="PROSITE" id="PS00086">
    <property type="entry name" value="CYTOCHROME_P450"/>
    <property type="match status" value="1"/>
</dbReference>
<evidence type="ECO:0000256" key="5">
    <source>
        <dbReference type="ARBA" id="ARBA00022617"/>
    </source>
</evidence>
<evidence type="ECO:0000256" key="8">
    <source>
        <dbReference type="ARBA" id="ARBA00022848"/>
    </source>
</evidence>
<dbReference type="InterPro" id="IPR050196">
    <property type="entry name" value="Cytochrome_P450_Monoox"/>
</dbReference>
<evidence type="ECO:0000313" key="16">
    <source>
        <dbReference type="Proteomes" id="UP001152798"/>
    </source>
</evidence>
<dbReference type="CDD" id="cd20628">
    <property type="entry name" value="CYP4"/>
    <property type="match status" value="1"/>
</dbReference>
<comment type="subcellular location">
    <subcellularLocation>
        <location evidence="3">Endoplasmic reticulum membrane</location>
        <topology evidence="3">Peripheral membrane protein</topology>
    </subcellularLocation>
    <subcellularLocation>
        <location evidence="2">Microsome membrane</location>
        <topology evidence="2">Peripheral membrane protein</topology>
    </subcellularLocation>
</comment>
<evidence type="ECO:0000256" key="14">
    <source>
        <dbReference type="RuleBase" id="RU000461"/>
    </source>
</evidence>
<keyword evidence="10 13" id="KW-0408">Iron</keyword>
<evidence type="ECO:0008006" key="17">
    <source>
        <dbReference type="Google" id="ProtNLM"/>
    </source>
</evidence>
<dbReference type="PRINTS" id="PR00463">
    <property type="entry name" value="EP450I"/>
</dbReference>
<dbReference type="PANTHER" id="PTHR24291:SF189">
    <property type="entry name" value="CYTOCHROME P450 4C3-RELATED"/>
    <property type="match status" value="1"/>
</dbReference>
<keyword evidence="12" id="KW-0472">Membrane</keyword>
<evidence type="ECO:0000256" key="11">
    <source>
        <dbReference type="ARBA" id="ARBA00023033"/>
    </source>
</evidence>
<comment type="cofactor">
    <cofactor evidence="1 13">
        <name>heme</name>
        <dbReference type="ChEBI" id="CHEBI:30413"/>
    </cofactor>
</comment>
<dbReference type="Gene3D" id="1.10.630.10">
    <property type="entry name" value="Cytochrome P450"/>
    <property type="match status" value="1"/>
</dbReference>
<evidence type="ECO:0000256" key="10">
    <source>
        <dbReference type="ARBA" id="ARBA00023004"/>
    </source>
</evidence>
<dbReference type="AlphaFoldDB" id="A0A9P0HE01"/>
<evidence type="ECO:0000256" key="4">
    <source>
        <dbReference type="ARBA" id="ARBA00010617"/>
    </source>
</evidence>
<dbReference type="OrthoDB" id="1470350at2759"/>
<evidence type="ECO:0000256" key="3">
    <source>
        <dbReference type="ARBA" id="ARBA00004406"/>
    </source>
</evidence>
<keyword evidence="11 14" id="KW-0503">Monooxygenase</keyword>
<evidence type="ECO:0000256" key="1">
    <source>
        <dbReference type="ARBA" id="ARBA00001971"/>
    </source>
</evidence>
<sequence length="447" mass="51653">MKYVSEFGSIFELQMFGMKYAIVSDPEIIKPVLTSPTQITKSHFEYSFFRPMFNDGLLVSDGDKWRTRRKLLAPSFHFKILETSIETVDRNAKEFVSNLLASGSKPTKIEDMICLMTLKSICETAMGVELNIEDKQQNEYVKASKICHDSLVYRYLRFWLFPDFIYRHSNAGKIFFKCADLIHNFADQVISNRKQLFIAEKTGSKNKNSTKKARNAFLDNLLELDDSNPGLFTESDIREEVDTIMVAGHNPSSTALMFLHFLLANHPDVQEKVYDEQMDIFGDDIRTPTAQELKKMIYLEMVIKETLRLYPSIPFHSRLLQEDLRIDEHTVIPAGYTFGIFNYCIHRSEKYWNNPEEFIPERFASGNEIHPFSFIPFSAGPRSCIGQKYAMMELKTIMSRVVRQCWLEPVTTTISVDYGITLTSTEPILLKAFPRNATRRMISTCNI</sequence>
<protein>
    <recommendedName>
        <fullName evidence="17">Cytochrome P450</fullName>
    </recommendedName>
</protein>
<keyword evidence="5 13" id="KW-0349">Heme</keyword>
<evidence type="ECO:0000256" key="12">
    <source>
        <dbReference type="ARBA" id="ARBA00023136"/>
    </source>
</evidence>
<dbReference type="GO" id="GO:0005506">
    <property type="term" value="F:iron ion binding"/>
    <property type="evidence" value="ECO:0007669"/>
    <property type="project" value="InterPro"/>
</dbReference>
<reference evidence="15" key="1">
    <citation type="submission" date="2022-01" db="EMBL/GenBank/DDBJ databases">
        <authorList>
            <person name="King R."/>
        </authorList>
    </citation>
    <scope>NUCLEOTIDE SEQUENCE</scope>
</reference>
<name>A0A9P0HE01_NEZVI</name>
<dbReference type="PRINTS" id="PR00385">
    <property type="entry name" value="P450"/>
</dbReference>
<keyword evidence="6 13" id="KW-0479">Metal-binding</keyword>
<dbReference type="InterPro" id="IPR036396">
    <property type="entry name" value="Cyt_P450_sf"/>
</dbReference>
<organism evidence="15 16">
    <name type="scientific">Nezara viridula</name>
    <name type="common">Southern green stink bug</name>
    <name type="synonym">Cimex viridulus</name>
    <dbReference type="NCBI Taxonomy" id="85310"/>
    <lineage>
        <taxon>Eukaryota</taxon>
        <taxon>Metazoa</taxon>
        <taxon>Ecdysozoa</taxon>
        <taxon>Arthropoda</taxon>
        <taxon>Hexapoda</taxon>
        <taxon>Insecta</taxon>
        <taxon>Pterygota</taxon>
        <taxon>Neoptera</taxon>
        <taxon>Paraneoptera</taxon>
        <taxon>Hemiptera</taxon>
        <taxon>Heteroptera</taxon>
        <taxon>Panheteroptera</taxon>
        <taxon>Pentatomomorpha</taxon>
        <taxon>Pentatomoidea</taxon>
        <taxon>Pentatomidae</taxon>
        <taxon>Pentatominae</taxon>
        <taxon>Nezara</taxon>
    </lineage>
</organism>
<evidence type="ECO:0000256" key="7">
    <source>
        <dbReference type="ARBA" id="ARBA00022824"/>
    </source>
</evidence>
<keyword evidence="8" id="KW-0492">Microsome</keyword>
<dbReference type="GO" id="GO:0005789">
    <property type="term" value="C:endoplasmic reticulum membrane"/>
    <property type="evidence" value="ECO:0007669"/>
    <property type="project" value="UniProtKB-SubCell"/>
</dbReference>
<evidence type="ECO:0000256" key="9">
    <source>
        <dbReference type="ARBA" id="ARBA00023002"/>
    </source>
</evidence>
<evidence type="ECO:0000313" key="15">
    <source>
        <dbReference type="EMBL" id="CAH1400220.1"/>
    </source>
</evidence>
<keyword evidence="9 14" id="KW-0560">Oxidoreductase</keyword>
<dbReference type="EMBL" id="OV725080">
    <property type="protein sequence ID" value="CAH1400220.1"/>
    <property type="molecule type" value="Genomic_DNA"/>
</dbReference>
<dbReference type="GO" id="GO:0004497">
    <property type="term" value="F:monooxygenase activity"/>
    <property type="evidence" value="ECO:0007669"/>
    <property type="project" value="UniProtKB-KW"/>
</dbReference>
<feature type="binding site" description="axial binding residue" evidence="13">
    <location>
        <position position="384"/>
    </location>
    <ligand>
        <name>heme</name>
        <dbReference type="ChEBI" id="CHEBI:30413"/>
    </ligand>
    <ligandPart>
        <name>Fe</name>
        <dbReference type="ChEBI" id="CHEBI:18248"/>
    </ligandPart>
</feature>
<dbReference type="GO" id="GO:0016705">
    <property type="term" value="F:oxidoreductase activity, acting on paired donors, with incorporation or reduction of molecular oxygen"/>
    <property type="evidence" value="ECO:0007669"/>
    <property type="project" value="InterPro"/>
</dbReference>
<comment type="similarity">
    <text evidence="4 14">Belongs to the cytochrome P450 family.</text>
</comment>
<dbReference type="InterPro" id="IPR001128">
    <property type="entry name" value="Cyt_P450"/>
</dbReference>
<dbReference type="InterPro" id="IPR002401">
    <property type="entry name" value="Cyt_P450_E_grp-I"/>
</dbReference>
<evidence type="ECO:0000256" key="13">
    <source>
        <dbReference type="PIRSR" id="PIRSR602401-1"/>
    </source>
</evidence>
<gene>
    <name evidence="15" type="ORF">NEZAVI_LOCUS9510</name>
</gene>
<evidence type="ECO:0000256" key="6">
    <source>
        <dbReference type="ARBA" id="ARBA00022723"/>
    </source>
</evidence>
<dbReference type="SUPFAM" id="SSF48264">
    <property type="entry name" value="Cytochrome P450"/>
    <property type="match status" value="1"/>
</dbReference>
<dbReference type="Proteomes" id="UP001152798">
    <property type="component" value="Chromosome 4"/>
</dbReference>
<keyword evidence="16" id="KW-1185">Reference proteome</keyword>
<dbReference type="GO" id="GO:0020037">
    <property type="term" value="F:heme binding"/>
    <property type="evidence" value="ECO:0007669"/>
    <property type="project" value="InterPro"/>
</dbReference>
<dbReference type="InterPro" id="IPR017972">
    <property type="entry name" value="Cyt_P450_CS"/>
</dbReference>
<accession>A0A9P0HE01</accession>
<evidence type="ECO:0000256" key="2">
    <source>
        <dbReference type="ARBA" id="ARBA00004174"/>
    </source>
</evidence>
<proteinExistence type="inferred from homology"/>
<keyword evidence="7" id="KW-0256">Endoplasmic reticulum</keyword>
<dbReference type="PANTHER" id="PTHR24291">
    <property type="entry name" value="CYTOCHROME P450 FAMILY 4"/>
    <property type="match status" value="1"/>
</dbReference>
<dbReference type="Pfam" id="PF00067">
    <property type="entry name" value="p450"/>
    <property type="match status" value="1"/>
</dbReference>